<proteinExistence type="predicted"/>
<accession>A0A016UPZ3</accession>
<gene>
    <name evidence="1" type="primary">Acey_s0030.g2072</name>
    <name evidence="1" type="ORF">Y032_0030g2072</name>
</gene>
<evidence type="ECO:0000313" key="1">
    <source>
        <dbReference type="EMBL" id="EYC17474.1"/>
    </source>
</evidence>
<keyword evidence="2" id="KW-1185">Reference proteome</keyword>
<protein>
    <submittedName>
        <fullName evidence="1">Uncharacterized protein</fullName>
    </submittedName>
</protein>
<comment type="caution">
    <text evidence="1">The sequence shown here is derived from an EMBL/GenBank/DDBJ whole genome shotgun (WGS) entry which is preliminary data.</text>
</comment>
<dbReference type="AlphaFoldDB" id="A0A016UPZ3"/>
<sequence>MHTERQPRLLPLRTGAPPHLCTLVVITIHTAAFSHRWKQCAVVIADNVRSPAILSYSPCAQSVESLRACRARARRVSLVTAVRRFRSAVRTPFVKIRLR</sequence>
<dbReference type="Proteomes" id="UP000024635">
    <property type="component" value="Unassembled WGS sequence"/>
</dbReference>
<evidence type="ECO:0000313" key="2">
    <source>
        <dbReference type="Proteomes" id="UP000024635"/>
    </source>
</evidence>
<reference evidence="2" key="1">
    <citation type="journal article" date="2015" name="Nat. Genet.">
        <title>The genome and transcriptome of the zoonotic hookworm Ancylostoma ceylanicum identify infection-specific gene families.</title>
        <authorList>
            <person name="Schwarz E.M."/>
            <person name="Hu Y."/>
            <person name="Antoshechkin I."/>
            <person name="Miller M.M."/>
            <person name="Sternberg P.W."/>
            <person name="Aroian R.V."/>
        </authorList>
    </citation>
    <scope>NUCLEOTIDE SEQUENCE</scope>
    <source>
        <strain evidence="2">HY135</strain>
    </source>
</reference>
<dbReference type="EMBL" id="JARK01001366">
    <property type="protein sequence ID" value="EYC17474.1"/>
    <property type="molecule type" value="Genomic_DNA"/>
</dbReference>
<name>A0A016UPZ3_9BILA</name>
<organism evidence="1 2">
    <name type="scientific">Ancylostoma ceylanicum</name>
    <dbReference type="NCBI Taxonomy" id="53326"/>
    <lineage>
        <taxon>Eukaryota</taxon>
        <taxon>Metazoa</taxon>
        <taxon>Ecdysozoa</taxon>
        <taxon>Nematoda</taxon>
        <taxon>Chromadorea</taxon>
        <taxon>Rhabditida</taxon>
        <taxon>Rhabditina</taxon>
        <taxon>Rhabditomorpha</taxon>
        <taxon>Strongyloidea</taxon>
        <taxon>Ancylostomatidae</taxon>
        <taxon>Ancylostomatinae</taxon>
        <taxon>Ancylostoma</taxon>
    </lineage>
</organism>